<dbReference type="SUPFAM" id="SSF54928">
    <property type="entry name" value="RNA-binding domain, RBD"/>
    <property type="match status" value="2"/>
</dbReference>
<evidence type="ECO:0000256" key="2">
    <source>
        <dbReference type="PROSITE-ProRule" id="PRU00176"/>
    </source>
</evidence>
<dbReference type="Pfam" id="PF00076">
    <property type="entry name" value="RRM_1"/>
    <property type="match status" value="2"/>
</dbReference>
<dbReference type="PROSITE" id="PS50102">
    <property type="entry name" value="RRM"/>
    <property type="match status" value="2"/>
</dbReference>
<dbReference type="GO" id="GO:0005634">
    <property type="term" value="C:nucleus"/>
    <property type="evidence" value="ECO:0007669"/>
    <property type="project" value="TreeGrafter"/>
</dbReference>
<feature type="region of interest" description="Disordered" evidence="3">
    <location>
        <begin position="247"/>
        <end position="280"/>
    </location>
</feature>
<name>A0A1G4JJ36_9SACH</name>
<dbReference type="GO" id="GO:0003729">
    <property type="term" value="F:mRNA binding"/>
    <property type="evidence" value="ECO:0007669"/>
    <property type="project" value="TreeGrafter"/>
</dbReference>
<dbReference type="AlphaFoldDB" id="A0A1G4JJ36"/>
<dbReference type="Gene3D" id="3.30.70.330">
    <property type="match status" value="2"/>
</dbReference>
<dbReference type="InterPro" id="IPR050374">
    <property type="entry name" value="RRT5_SRSF_SR"/>
</dbReference>
<feature type="compositionally biased region" description="Basic and acidic residues" evidence="3">
    <location>
        <begin position="249"/>
        <end position="259"/>
    </location>
</feature>
<reference evidence="5 6" key="1">
    <citation type="submission" date="2016-03" db="EMBL/GenBank/DDBJ databases">
        <authorList>
            <person name="Devillers H."/>
        </authorList>
    </citation>
    <scope>NUCLEOTIDE SEQUENCE [LARGE SCALE GENOMIC DNA]</scope>
    <source>
        <strain evidence="5">CBS 11717</strain>
    </source>
</reference>
<feature type="compositionally biased region" description="Basic and acidic residues" evidence="3">
    <location>
        <begin position="107"/>
        <end position="116"/>
    </location>
</feature>
<feature type="region of interest" description="Disordered" evidence="3">
    <location>
        <begin position="107"/>
        <end position="152"/>
    </location>
</feature>
<gene>
    <name evidence="5" type="ORF">LAMI_0E01970G</name>
</gene>
<feature type="domain" description="RRM" evidence="4">
    <location>
        <begin position="161"/>
        <end position="248"/>
    </location>
</feature>
<feature type="domain" description="RRM" evidence="4">
    <location>
        <begin position="32"/>
        <end position="108"/>
    </location>
</feature>
<dbReference type="Proteomes" id="UP000191024">
    <property type="component" value="Chromosome E"/>
</dbReference>
<accession>A0A1G4JJ36</accession>
<dbReference type="CDD" id="cd00590">
    <property type="entry name" value="RRM_SF"/>
    <property type="match status" value="1"/>
</dbReference>
<dbReference type="SMART" id="SM00360">
    <property type="entry name" value="RRM"/>
    <property type="match status" value="2"/>
</dbReference>
<dbReference type="InterPro" id="IPR035979">
    <property type="entry name" value="RBD_domain_sf"/>
</dbReference>
<keyword evidence="1 2" id="KW-0694">RNA-binding</keyword>
<dbReference type="OrthoDB" id="439808at2759"/>
<keyword evidence="6" id="KW-1185">Reference proteome</keyword>
<evidence type="ECO:0000313" key="6">
    <source>
        <dbReference type="Proteomes" id="UP000191024"/>
    </source>
</evidence>
<dbReference type="PANTHER" id="PTHR23003">
    <property type="entry name" value="RNA RECOGNITION MOTIF RRM DOMAIN CONTAINING PROTEIN"/>
    <property type="match status" value="1"/>
</dbReference>
<dbReference type="InterPro" id="IPR000504">
    <property type="entry name" value="RRM_dom"/>
</dbReference>
<feature type="region of interest" description="Disordered" evidence="3">
    <location>
        <begin position="1"/>
        <end position="25"/>
    </location>
</feature>
<dbReference type="InterPro" id="IPR012677">
    <property type="entry name" value="Nucleotide-bd_a/b_plait_sf"/>
</dbReference>
<sequence>MTEVETSSQVQVTEPEVNNSETVPRTVVDPETTIFIGNVARDCTEEDLKSVFGDEVEVEIPSTKSGRFFKQRYAFVKYPSKIDFDAIREKHDRTVVKERGIYIRRAQTQEERDAKRTARASQQQQKKGETAHRVARKSVPAPPQKPERTKAPLETMERSKDTLYVNNVPYHATKEQIAEFFSTQPELVVLPLRRMRDVKTKKFFFSKKMNRGIAFVTFENCTDIAAKVDEFKGKKFNDRELAVDVAALKPDRSNDKEQTEESPALADDKPVATDSEQVSA</sequence>
<dbReference type="GO" id="GO:0005737">
    <property type="term" value="C:cytoplasm"/>
    <property type="evidence" value="ECO:0007669"/>
    <property type="project" value="TreeGrafter"/>
</dbReference>
<feature type="compositionally biased region" description="Polar residues" evidence="3">
    <location>
        <begin position="1"/>
        <end position="23"/>
    </location>
</feature>
<proteinExistence type="predicted"/>
<dbReference type="EMBL" id="LT598465">
    <property type="protein sequence ID" value="SCU90415.1"/>
    <property type="molecule type" value="Genomic_DNA"/>
</dbReference>
<protein>
    <submittedName>
        <fullName evidence="5">LAMI_0E01970g1_1</fullName>
    </submittedName>
</protein>
<evidence type="ECO:0000256" key="3">
    <source>
        <dbReference type="SAM" id="MobiDB-lite"/>
    </source>
</evidence>
<evidence type="ECO:0000256" key="1">
    <source>
        <dbReference type="ARBA" id="ARBA00022884"/>
    </source>
</evidence>
<dbReference type="STRING" id="1230905.A0A1G4JJ36"/>
<organism evidence="5 6">
    <name type="scientific">Lachancea mirantina</name>
    <dbReference type="NCBI Taxonomy" id="1230905"/>
    <lineage>
        <taxon>Eukaryota</taxon>
        <taxon>Fungi</taxon>
        <taxon>Dikarya</taxon>
        <taxon>Ascomycota</taxon>
        <taxon>Saccharomycotina</taxon>
        <taxon>Saccharomycetes</taxon>
        <taxon>Saccharomycetales</taxon>
        <taxon>Saccharomycetaceae</taxon>
        <taxon>Lachancea</taxon>
    </lineage>
</organism>
<evidence type="ECO:0000259" key="4">
    <source>
        <dbReference type="PROSITE" id="PS50102"/>
    </source>
</evidence>
<evidence type="ECO:0000313" key="5">
    <source>
        <dbReference type="EMBL" id="SCU90415.1"/>
    </source>
</evidence>